<evidence type="ECO:0008006" key="4">
    <source>
        <dbReference type="Google" id="ProtNLM"/>
    </source>
</evidence>
<keyword evidence="1" id="KW-1133">Transmembrane helix</keyword>
<dbReference type="Pfam" id="PF09490">
    <property type="entry name" value="CbtA"/>
    <property type="match status" value="1"/>
</dbReference>
<feature type="transmembrane region" description="Helical" evidence="1">
    <location>
        <begin position="147"/>
        <end position="167"/>
    </location>
</feature>
<accession>A0A840IRF9</accession>
<organism evidence="2 3">
    <name type="scientific">Amycolatopsis jiangsuensis</name>
    <dbReference type="NCBI Taxonomy" id="1181879"/>
    <lineage>
        <taxon>Bacteria</taxon>
        <taxon>Bacillati</taxon>
        <taxon>Actinomycetota</taxon>
        <taxon>Actinomycetes</taxon>
        <taxon>Pseudonocardiales</taxon>
        <taxon>Pseudonocardiaceae</taxon>
        <taxon>Amycolatopsis</taxon>
    </lineage>
</organism>
<dbReference type="RefSeq" id="WP_184778981.1">
    <property type="nucleotide sequence ID" value="NZ_JACHMG010000001.1"/>
</dbReference>
<comment type="caution">
    <text evidence="2">The sequence shown here is derived from an EMBL/GenBank/DDBJ whole genome shotgun (WGS) entry which is preliminary data.</text>
</comment>
<protein>
    <recommendedName>
        <fullName evidence="4">Cobalt transporter subunit CbtA</fullName>
    </recommendedName>
</protein>
<reference evidence="2 3" key="1">
    <citation type="submission" date="2020-08" db="EMBL/GenBank/DDBJ databases">
        <title>Sequencing the genomes of 1000 actinobacteria strains.</title>
        <authorList>
            <person name="Klenk H.-P."/>
        </authorList>
    </citation>
    <scope>NUCLEOTIDE SEQUENCE [LARGE SCALE GENOMIC DNA]</scope>
    <source>
        <strain evidence="2 3">DSM 45859</strain>
    </source>
</reference>
<keyword evidence="1" id="KW-0472">Membrane</keyword>
<feature type="transmembrane region" description="Helical" evidence="1">
    <location>
        <begin position="236"/>
        <end position="255"/>
    </location>
</feature>
<sequence length="275" mass="28628">MERTLILRGLLAGALGGLLAFVFARVFAEPLVQSAIDYEAGRDEAQAALDKAAGLPVETEGPEVFSRAVQGNLGIGVGMVLFGVAMGALFAVVYTVLLGRTGRIRARALATLIAGAGFLTLYLVPFLKYPANPPAVGHPGTIGARTGLYLLMVAASVLFLVAALLVGRRLAPRLGTWNATLVAGAAFVVLSAILMAVLPSLGELSGAAGSETPLPLRDPAGRIVYPGFPADTLAEFRLYSVLAQVILWTTIALVFGPLAERVLRRDAPVRAVAEA</sequence>
<evidence type="ECO:0000313" key="3">
    <source>
        <dbReference type="Proteomes" id="UP000581769"/>
    </source>
</evidence>
<dbReference type="AlphaFoldDB" id="A0A840IRF9"/>
<evidence type="ECO:0000313" key="2">
    <source>
        <dbReference type="EMBL" id="MBB4684119.1"/>
    </source>
</evidence>
<gene>
    <name evidence="2" type="ORF">BJY18_001604</name>
</gene>
<keyword evidence="1" id="KW-0812">Transmembrane</keyword>
<evidence type="ECO:0000256" key="1">
    <source>
        <dbReference type="SAM" id="Phobius"/>
    </source>
</evidence>
<keyword evidence="3" id="KW-1185">Reference proteome</keyword>
<name>A0A840IRF9_9PSEU</name>
<dbReference type="EMBL" id="JACHMG010000001">
    <property type="protein sequence ID" value="MBB4684119.1"/>
    <property type="molecule type" value="Genomic_DNA"/>
</dbReference>
<feature type="transmembrane region" description="Helical" evidence="1">
    <location>
        <begin position="73"/>
        <end position="97"/>
    </location>
</feature>
<dbReference type="Proteomes" id="UP000581769">
    <property type="component" value="Unassembled WGS sequence"/>
</dbReference>
<feature type="transmembrane region" description="Helical" evidence="1">
    <location>
        <begin position="109"/>
        <end position="127"/>
    </location>
</feature>
<feature type="transmembrane region" description="Helical" evidence="1">
    <location>
        <begin position="179"/>
        <end position="198"/>
    </location>
</feature>
<proteinExistence type="predicted"/>
<dbReference type="InterPro" id="IPR012666">
    <property type="entry name" value="CbtA_put"/>
</dbReference>